<feature type="compositionally biased region" description="Pro residues" evidence="1">
    <location>
        <begin position="454"/>
        <end position="464"/>
    </location>
</feature>
<name>A0A830H8L6_9CHLO</name>
<feature type="compositionally biased region" description="Polar residues" evidence="1">
    <location>
        <begin position="1"/>
        <end position="10"/>
    </location>
</feature>
<feature type="region of interest" description="Disordered" evidence="1">
    <location>
        <begin position="419"/>
        <end position="472"/>
    </location>
</feature>
<feature type="region of interest" description="Disordered" evidence="1">
    <location>
        <begin position="267"/>
        <end position="300"/>
    </location>
</feature>
<dbReference type="EMBL" id="BNJQ01000003">
    <property type="protein sequence ID" value="GHP02693.1"/>
    <property type="molecule type" value="Genomic_DNA"/>
</dbReference>
<evidence type="ECO:0008006" key="4">
    <source>
        <dbReference type="Google" id="ProtNLM"/>
    </source>
</evidence>
<accession>A0A830H8L6</accession>
<reference evidence="2" key="1">
    <citation type="submission" date="2020-10" db="EMBL/GenBank/DDBJ databases">
        <title>Unveiling of a novel bifunctional photoreceptor, Dualchrome1, isolated from a cosmopolitan green alga.</title>
        <authorList>
            <person name="Suzuki S."/>
            <person name="Kawachi M."/>
        </authorList>
    </citation>
    <scope>NUCLEOTIDE SEQUENCE</scope>
    <source>
        <strain evidence="2">NIES 2893</strain>
    </source>
</reference>
<feature type="compositionally biased region" description="Low complexity" evidence="1">
    <location>
        <begin position="21"/>
        <end position="53"/>
    </location>
</feature>
<keyword evidence="3" id="KW-1185">Reference proteome</keyword>
<evidence type="ECO:0000313" key="2">
    <source>
        <dbReference type="EMBL" id="GHP02693.1"/>
    </source>
</evidence>
<dbReference type="SUPFAM" id="SSF46689">
    <property type="entry name" value="Homeodomain-like"/>
    <property type="match status" value="1"/>
</dbReference>
<feature type="region of interest" description="Disordered" evidence="1">
    <location>
        <begin position="182"/>
        <end position="236"/>
    </location>
</feature>
<organism evidence="2 3">
    <name type="scientific">Pycnococcus provasolii</name>
    <dbReference type="NCBI Taxonomy" id="41880"/>
    <lineage>
        <taxon>Eukaryota</taxon>
        <taxon>Viridiplantae</taxon>
        <taxon>Chlorophyta</taxon>
        <taxon>Pseudoscourfieldiophyceae</taxon>
        <taxon>Pseudoscourfieldiales</taxon>
        <taxon>Pycnococcaceae</taxon>
        <taxon>Pycnococcus</taxon>
    </lineage>
</organism>
<sequence>MKNAAANQAQALDVDANVEDNNNNSNNNNNNNSAAQTANANSGGSAGASASQQQKKKGWNGWTPEEDALYLKALRAATKNVKKNCAPAKLLTAVAKAVKTKNYQQVRDRYYRCLKQVNMLLSSCVPPCDPLDTTKHAEASAAVIALLHCQSLGWTSRRLPNGGPKDRTLQVVVEAIQLAVKRKRETPRGNAAKKRRSSTSVGAGGAGGSQQAKDDGKDGRTAKRRKKSAAATLEAATDTATAINASDEAAAPAPLMAGLAADGAAGACEDGARAPSPGLLATAPPATTQSHGTRPQAGADATTPVVGHAVQKESPPGARIALRLVTNDAATNAAMQAANLCPKLQLNGVRPRRSLRSVMARLREKWSVALTHAKIVLEARDGRRITENAASSTTASELGGGCDGIVVVEYAFNVDNVSAPPTSPPTSPSPCPNGTGGDEYAPFVPGLFGSGTSPPQPQPPPAPPSGATHTLFGGLTVPFTQLNGALSADAEEHGLGSLLGAGF</sequence>
<dbReference type="Proteomes" id="UP000660262">
    <property type="component" value="Unassembled WGS sequence"/>
</dbReference>
<dbReference type="Gene3D" id="1.10.10.60">
    <property type="entry name" value="Homeodomain-like"/>
    <property type="match status" value="1"/>
</dbReference>
<feature type="compositionally biased region" description="Pro residues" evidence="1">
    <location>
        <begin position="421"/>
        <end position="431"/>
    </location>
</feature>
<evidence type="ECO:0000313" key="3">
    <source>
        <dbReference type="Proteomes" id="UP000660262"/>
    </source>
</evidence>
<gene>
    <name evidence="2" type="ORF">PPROV_000144800</name>
</gene>
<feature type="compositionally biased region" description="Basic and acidic residues" evidence="1">
    <location>
        <begin position="212"/>
        <end position="221"/>
    </location>
</feature>
<proteinExistence type="predicted"/>
<dbReference type="InterPro" id="IPR001005">
    <property type="entry name" value="SANT/Myb"/>
</dbReference>
<feature type="region of interest" description="Disordered" evidence="1">
    <location>
        <begin position="1"/>
        <end position="61"/>
    </location>
</feature>
<feature type="compositionally biased region" description="Basic residues" evidence="1">
    <location>
        <begin position="182"/>
        <end position="197"/>
    </location>
</feature>
<dbReference type="CDD" id="cd00167">
    <property type="entry name" value="SANT"/>
    <property type="match status" value="1"/>
</dbReference>
<comment type="caution">
    <text evidence="2">The sequence shown here is derived from an EMBL/GenBank/DDBJ whole genome shotgun (WGS) entry which is preliminary data.</text>
</comment>
<dbReference type="InterPro" id="IPR009057">
    <property type="entry name" value="Homeodomain-like_sf"/>
</dbReference>
<evidence type="ECO:0000256" key="1">
    <source>
        <dbReference type="SAM" id="MobiDB-lite"/>
    </source>
</evidence>
<protein>
    <recommendedName>
        <fullName evidence="4">Myb-like domain-containing protein</fullName>
    </recommendedName>
</protein>
<dbReference type="AlphaFoldDB" id="A0A830H8L6"/>